<dbReference type="EMBL" id="FUXA01000007">
    <property type="protein sequence ID" value="SJZ64632.1"/>
    <property type="molecule type" value="Genomic_DNA"/>
</dbReference>
<evidence type="ECO:0000313" key="4">
    <source>
        <dbReference type="Proteomes" id="UP000189857"/>
    </source>
</evidence>
<proteinExistence type="predicted"/>
<sequence>MSQEKVDRHKKEKKNRERDKKIKKLKQALAAFICAILIGAIIGIPLGKKLYNDKKKKDAEKEAKVVKYIPAVEFKNWFNDYYVEKYYDLYAGMTLATNPDAPVSDSEK</sequence>
<dbReference type="Proteomes" id="UP000189857">
    <property type="component" value="Unassembled WGS sequence"/>
</dbReference>
<gene>
    <name evidence="3" type="ORF">SAMN02745110_01155</name>
</gene>
<protein>
    <submittedName>
        <fullName evidence="3">Uncharacterized protein</fullName>
    </submittedName>
</protein>
<evidence type="ECO:0000256" key="2">
    <source>
        <dbReference type="SAM" id="Phobius"/>
    </source>
</evidence>
<name>A0A1T4MCI8_9FIRM</name>
<keyword evidence="2" id="KW-1133">Transmembrane helix</keyword>
<feature type="region of interest" description="Disordered" evidence="1">
    <location>
        <begin position="1"/>
        <end position="20"/>
    </location>
</feature>
<keyword evidence="2" id="KW-0812">Transmembrane</keyword>
<organism evidence="3 4">
    <name type="scientific">Eubacterium ruminantium</name>
    <dbReference type="NCBI Taxonomy" id="42322"/>
    <lineage>
        <taxon>Bacteria</taxon>
        <taxon>Bacillati</taxon>
        <taxon>Bacillota</taxon>
        <taxon>Clostridia</taxon>
        <taxon>Eubacteriales</taxon>
        <taxon>Eubacteriaceae</taxon>
        <taxon>Eubacterium</taxon>
    </lineage>
</organism>
<reference evidence="3 4" key="1">
    <citation type="submission" date="2017-02" db="EMBL/GenBank/DDBJ databases">
        <authorList>
            <person name="Peterson S.W."/>
        </authorList>
    </citation>
    <scope>NUCLEOTIDE SEQUENCE [LARGE SCALE GENOMIC DNA]</scope>
    <source>
        <strain evidence="3 4">ATCC 17233</strain>
    </source>
</reference>
<keyword evidence="4" id="KW-1185">Reference proteome</keyword>
<evidence type="ECO:0000256" key="1">
    <source>
        <dbReference type="SAM" id="MobiDB-lite"/>
    </source>
</evidence>
<dbReference type="OrthoDB" id="2068415at2"/>
<dbReference type="RefSeq" id="WP_078787004.1">
    <property type="nucleotide sequence ID" value="NZ_CACZYW010000013.1"/>
</dbReference>
<accession>A0A1T4MCI8</accession>
<keyword evidence="2" id="KW-0472">Membrane</keyword>
<dbReference type="AlphaFoldDB" id="A0A1T4MCI8"/>
<feature type="transmembrane region" description="Helical" evidence="2">
    <location>
        <begin position="28"/>
        <end position="47"/>
    </location>
</feature>
<evidence type="ECO:0000313" key="3">
    <source>
        <dbReference type="EMBL" id="SJZ64632.1"/>
    </source>
</evidence>